<evidence type="ECO:0000313" key="1">
    <source>
        <dbReference type="EMBL" id="MFC0393731.1"/>
    </source>
</evidence>
<gene>
    <name evidence="1" type="ORF">ACFFJ8_20475</name>
</gene>
<protein>
    <recommendedName>
        <fullName evidence="3">DUF1292 domain-containing protein</fullName>
    </recommendedName>
</protein>
<comment type="caution">
    <text evidence="1">The sequence shown here is derived from an EMBL/GenBank/DDBJ whole genome shotgun (WGS) entry which is preliminary data.</text>
</comment>
<evidence type="ECO:0000313" key="2">
    <source>
        <dbReference type="Proteomes" id="UP001589818"/>
    </source>
</evidence>
<proteinExistence type="predicted"/>
<name>A0ABV6JD69_9BACL</name>
<dbReference type="EMBL" id="JBHLVF010000034">
    <property type="protein sequence ID" value="MFC0393731.1"/>
    <property type="molecule type" value="Genomic_DNA"/>
</dbReference>
<reference evidence="1 2" key="1">
    <citation type="submission" date="2024-09" db="EMBL/GenBank/DDBJ databases">
        <authorList>
            <person name="Sun Q."/>
            <person name="Mori K."/>
        </authorList>
    </citation>
    <scope>NUCLEOTIDE SEQUENCE [LARGE SCALE GENOMIC DNA]</scope>
    <source>
        <strain evidence="1 2">CCM 4839</strain>
    </source>
</reference>
<organism evidence="1 2">
    <name type="scientific">Paenibacillus mendelii</name>
    <dbReference type="NCBI Taxonomy" id="206163"/>
    <lineage>
        <taxon>Bacteria</taxon>
        <taxon>Bacillati</taxon>
        <taxon>Bacillota</taxon>
        <taxon>Bacilli</taxon>
        <taxon>Bacillales</taxon>
        <taxon>Paenibacillaceae</taxon>
        <taxon>Paenibacillus</taxon>
    </lineage>
</organism>
<sequence>MNVNILKAELKHSKQDGYNGHVHFEVEGHKSAYELTLVSKNAEDWMYSLNFLNGPGKEIQINQVEEQLEENDELFDTLIDAALDALDQPSTTES</sequence>
<dbReference type="RefSeq" id="WP_204820590.1">
    <property type="nucleotide sequence ID" value="NZ_JANHOF010000013.1"/>
</dbReference>
<accession>A0ABV6JD69</accession>
<dbReference type="Proteomes" id="UP001589818">
    <property type="component" value="Unassembled WGS sequence"/>
</dbReference>
<keyword evidence="2" id="KW-1185">Reference proteome</keyword>
<evidence type="ECO:0008006" key="3">
    <source>
        <dbReference type="Google" id="ProtNLM"/>
    </source>
</evidence>